<evidence type="ECO:0000256" key="3">
    <source>
        <dbReference type="SAM" id="SignalP"/>
    </source>
</evidence>
<proteinExistence type="predicted"/>
<dbReference type="EMBL" id="HBFK01003276">
    <property type="protein sequence ID" value="CAD8735504.1"/>
    <property type="molecule type" value="Transcribed_RNA"/>
</dbReference>
<organism evidence="4">
    <name type="scientific">Hemiselmis andersenii</name>
    <name type="common">Cryptophyte alga</name>
    <dbReference type="NCBI Taxonomy" id="464988"/>
    <lineage>
        <taxon>Eukaryota</taxon>
        <taxon>Cryptophyceae</taxon>
        <taxon>Cryptomonadales</taxon>
        <taxon>Hemiselmidaceae</taxon>
        <taxon>Hemiselmis</taxon>
    </lineage>
</organism>
<dbReference type="AlphaFoldDB" id="A0A6U2C9X6"/>
<keyword evidence="2" id="KW-0472">Membrane</keyword>
<name>A0A6U2C9X6_HEMAN</name>
<gene>
    <name evidence="4" type="ORF">HAND1043_LOCUS1995</name>
</gene>
<evidence type="ECO:0000256" key="1">
    <source>
        <dbReference type="SAM" id="MobiDB-lite"/>
    </source>
</evidence>
<feature type="chain" id="PRO_5030159926" evidence="3">
    <location>
        <begin position="26"/>
        <end position="166"/>
    </location>
</feature>
<keyword evidence="2" id="KW-1133">Transmembrane helix</keyword>
<evidence type="ECO:0000313" key="4">
    <source>
        <dbReference type="EMBL" id="CAD8735504.1"/>
    </source>
</evidence>
<sequence length="166" mass="17470">MRAASIASLVLFAAIVAASLSPACAQHSVKVGGSDARTEMLDDITNARVKSAYVGKFVKARMKHAEAVRDGQRRAKSAAKLGRKNRMGDQLTGSGHKASKPTEDEPAKLMALLPWVLPAVCVSILVLVAIGAKMCQKGNYKHTEALREGGVKPSFKYGGPIGAGPM</sequence>
<reference evidence="4" key="1">
    <citation type="submission" date="2021-01" db="EMBL/GenBank/DDBJ databases">
        <authorList>
            <person name="Corre E."/>
            <person name="Pelletier E."/>
            <person name="Niang G."/>
            <person name="Scheremetjew M."/>
            <person name="Finn R."/>
            <person name="Kale V."/>
            <person name="Holt S."/>
            <person name="Cochrane G."/>
            <person name="Meng A."/>
            <person name="Brown T."/>
            <person name="Cohen L."/>
        </authorList>
    </citation>
    <scope>NUCLEOTIDE SEQUENCE</scope>
    <source>
        <strain evidence="4">CCMP441</strain>
    </source>
</reference>
<feature type="region of interest" description="Disordered" evidence="1">
    <location>
        <begin position="68"/>
        <end position="103"/>
    </location>
</feature>
<feature type="signal peptide" evidence="3">
    <location>
        <begin position="1"/>
        <end position="25"/>
    </location>
</feature>
<feature type="transmembrane region" description="Helical" evidence="2">
    <location>
        <begin position="112"/>
        <end position="132"/>
    </location>
</feature>
<keyword evidence="2" id="KW-0812">Transmembrane</keyword>
<accession>A0A6U2C9X6</accession>
<evidence type="ECO:0000256" key="2">
    <source>
        <dbReference type="SAM" id="Phobius"/>
    </source>
</evidence>
<keyword evidence="3" id="KW-0732">Signal</keyword>
<feature type="compositionally biased region" description="Basic residues" evidence="1">
    <location>
        <begin position="74"/>
        <end position="85"/>
    </location>
</feature>
<protein>
    <submittedName>
        <fullName evidence="4">Uncharacterized protein</fullName>
    </submittedName>
</protein>